<dbReference type="Pfam" id="PF16967">
    <property type="entry name" value="TcfC"/>
    <property type="match status" value="1"/>
</dbReference>
<sequence>MIDYRAPFSFNKLWLGAFLFLSSQSFAEVKVTYGVPEGFSAAELDDSANYVATFNGRTLPDFIRYSTSESVLDFDAAKYAANGVSPDDIDIIRKIVSQVDYKRCSKGCDIEVSGYFVTVDKQKRSISIRDSREDYFAPQTGFGLVNNQSVDFRASSDGYRAANVNGATWVGLPSQSFGYMSWYANRTQQRGNSYGSEGVSSYYLQKNFSRTYVRAGKQNSIDYASGSVSTLLSPSFDQFVTFGSQGNLQVDRNAGSLVLYATAEGNYEFYRNGRLVMKRPAVLGRNEISFADLPGGYYPVQVRLVDRNGNVVSQEIREINNVNFGASSSNAWHFTVGKEMSDRGGFLMEAAMSRNFSQFYMNASTLVGRGGDWAAEVNVTRPTKLGDVDVTPTLGVLAGERKAGGYVSLAASSEALGSFSASHYLNNDVSRFYYGMSSTSVSYSRMVRKAMLGYNYQKSGFGATHQAEVRWNYRPNGLWATFALGVQKGSFSGTSGGYGVYFNMTMQLDKVQASFSAARSGGQTQLSGDFRKDFQDGFGTTTLGMTGNRINSDYGVNAYGSRSGTRGDASLNVGYNGNASNVDFNYRGMVAASKDGVAFGRYSNSGGAMLLHTPTIDGMKYGFNVEGNPVAGGSTYAVPLNAYSDVAFARVLSNSEKLDMNIEVPANIVRAHPGQVYEANAKVDINMIYSGFLKDADGKPVSGKIVETGDTAHRNGLFSIVSKAMLSTITVEGSGHRYTCSLKDASGNDFRCALPGLNQSKE</sequence>
<evidence type="ECO:0000313" key="3">
    <source>
        <dbReference type="EMBL" id="POZ86056.1"/>
    </source>
</evidence>
<keyword evidence="1" id="KW-0732">Signal</keyword>
<reference evidence="3 4" key="1">
    <citation type="submission" date="2018-01" db="EMBL/GenBank/DDBJ databases">
        <title>Successful Treatment of Persistent Burkholderia cepacia Bacteremia with Ceftazidime-Avibactam.</title>
        <authorList>
            <person name="Tamma P."/>
            <person name="Fan Y."/>
            <person name="Bergman Y."/>
            <person name="Sick-Samuels A."/>
            <person name="Hsu A."/>
            <person name="Timp W."/>
            <person name="Simner P."/>
        </authorList>
    </citation>
    <scope>NUCLEOTIDE SEQUENCE [LARGE SCALE GENOMIC DNA]</scope>
    <source>
        <strain evidence="3 4">170816</strain>
    </source>
</reference>
<feature type="domain" description="Pilus assembly protein E-set like" evidence="2">
    <location>
        <begin position="257"/>
        <end position="321"/>
    </location>
</feature>
<protein>
    <submittedName>
        <fullName evidence="3">Fimbrial protein</fullName>
    </submittedName>
</protein>
<dbReference type="InterPro" id="IPR032636">
    <property type="entry name" value="Pilus_assem_E-set-like_dom"/>
</dbReference>
<dbReference type="AlphaFoldDB" id="A0A2S5E431"/>
<evidence type="ECO:0000259" key="2">
    <source>
        <dbReference type="Pfam" id="PF16967"/>
    </source>
</evidence>
<evidence type="ECO:0000256" key="1">
    <source>
        <dbReference type="SAM" id="SignalP"/>
    </source>
</evidence>
<feature type="chain" id="PRO_5015447391" evidence="1">
    <location>
        <begin position="28"/>
        <end position="762"/>
    </location>
</feature>
<feature type="signal peptide" evidence="1">
    <location>
        <begin position="1"/>
        <end position="27"/>
    </location>
</feature>
<name>A0A2S5E431_9BURK</name>
<dbReference type="Proteomes" id="UP000238655">
    <property type="component" value="Chromosome 2"/>
</dbReference>
<evidence type="ECO:0000313" key="4">
    <source>
        <dbReference type="Proteomes" id="UP000238655"/>
    </source>
</evidence>
<gene>
    <name evidence="3" type="ORF">C3743_05940</name>
</gene>
<accession>A0A2S5E431</accession>
<proteinExistence type="predicted"/>
<comment type="caution">
    <text evidence="3">The sequence shown here is derived from an EMBL/GenBank/DDBJ whole genome shotgun (WGS) entry which is preliminary data.</text>
</comment>
<dbReference type="EMBL" id="PQVP01000001">
    <property type="protein sequence ID" value="POZ86056.1"/>
    <property type="molecule type" value="Genomic_DNA"/>
</dbReference>
<organism evidence="3 4">
    <name type="scientific">Burkholderia contaminans</name>
    <dbReference type="NCBI Taxonomy" id="488447"/>
    <lineage>
        <taxon>Bacteria</taxon>
        <taxon>Pseudomonadati</taxon>
        <taxon>Pseudomonadota</taxon>
        <taxon>Betaproteobacteria</taxon>
        <taxon>Burkholderiales</taxon>
        <taxon>Burkholderiaceae</taxon>
        <taxon>Burkholderia</taxon>
        <taxon>Burkholderia cepacia complex</taxon>
    </lineage>
</organism>